<dbReference type="AlphaFoldDB" id="A0A3P7LUK2"/>
<protein>
    <submittedName>
        <fullName evidence="1">Uncharacterized protein</fullName>
    </submittedName>
</protein>
<dbReference type="GO" id="GO:0003924">
    <property type="term" value="F:GTPase activity"/>
    <property type="evidence" value="ECO:0007669"/>
    <property type="project" value="InterPro"/>
</dbReference>
<name>A0A3P7LUK2_DIBLA</name>
<dbReference type="EMBL" id="UYRU01062110">
    <property type="protein sequence ID" value="VDN15317.1"/>
    <property type="molecule type" value="Genomic_DNA"/>
</dbReference>
<proteinExistence type="predicted"/>
<dbReference type="PROSITE" id="PS51421">
    <property type="entry name" value="RAS"/>
    <property type="match status" value="1"/>
</dbReference>
<organism evidence="1 2">
    <name type="scientific">Dibothriocephalus latus</name>
    <name type="common">Fish tapeworm</name>
    <name type="synonym">Diphyllobothrium latum</name>
    <dbReference type="NCBI Taxonomy" id="60516"/>
    <lineage>
        <taxon>Eukaryota</taxon>
        <taxon>Metazoa</taxon>
        <taxon>Spiralia</taxon>
        <taxon>Lophotrochozoa</taxon>
        <taxon>Platyhelminthes</taxon>
        <taxon>Cestoda</taxon>
        <taxon>Eucestoda</taxon>
        <taxon>Diphyllobothriidea</taxon>
        <taxon>Diphyllobothriidae</taxon>
        <taxon>Dibothriocephalus</taxon>
    </lineage>
</organism>
<sequence>MDDLRQYANENAVIMLIGNKCDLDAERAVSTEEGQAFARANGLLFMETSARMAINIEKAFMQTAAEIYFRIQQGISDINHKVTFPFSPLH</sequence>
<dbReference type="PRINTS" id="PR00449">
    <property type="entry name" value="RASTRNSFRMNG"/>
</dbReference>
<dbReference type="Gene3D" id="3.40.50.300">
    <property type="entry name" value="P-loop containing nucleotide triphosphate hydrolases"/>
    <property type="match status" value="1"/>
</dbReference>
<dbReference type="InterPro" id="IPR027417">
    <property type="entry name" value="P-loop_NTPase"/>
</dbReference>
<dbReference type="GO" id="GO:0005525">
    <property type="term" value="F:GTP binding"/>
    <property type="evidence" value="ECO:0007669"/>
    <property type="project" value="InterPro"/>
</dbReference>
<gene>
    <name evidence="1" type="ORF">DILT_LOCUS11148</name>
</gene>
<dbReference type="PROSITE" id="PS51419">
    <property type="entry name" value="RAB"/>
    <property type="match status" value="1"/>
</dbReference>
<dbReference type="SMART" id="SM00175">
    <property type="entry name" value="RAB"/>
    <property type="match status" value="1"/>
</dbReference>
<dbReference type="SUPFAM" id="SSF52540">
    <property type="entry name" value="P-loop containing nucleoside triphosphate hydrolases"/>
    <property type="match status" value="1"/>
</dbReference>
<evidence type="ECO:0000313" key="2">
    <source>
        <dbReference type="Proteomes" id="UP000281553"/>
    </source>
</evidence>
<dbReference type="InterPro" id="IPR001806">
    <property type="entry name" value="Small_GTPase"/>
</dbReference>
<reference evidence="1 2" key="1">
    <citation type="submission" date="2018-11" db="EMBL/GenBank/DDBJ databases">
        <authorList>
            <consortium name="Pathogen Informatics"/>
        </authorList>
    </citation>
    <scope>NUCLEOTIDE SEQUENCE [LARGE SCALE GENOMIC DNA]</scope>
</reference>
<dbReference type="Pfam" id="PF00071">
    <property type="entry name" value="Ras"/>
    <property type="match status" value="1"/>
</dbReference>
<dbReference type="InterPro" id="IPR050209">
    <property type="entry name" value="Rab_GTPases_membrane_traffic"/>
</dbReference>
<evidence type="ECO:0000313" key="1">
    <source>
        <dbReference type="EMBL" id="VDN15317.1"/>
    </source>
</evidence>
<keyword evidence="2" id="KW-1185">Reference proteome</keyword>
<dbReference type="OrthoDB" id="9989112at2759"/>
<dbReference type="Proteomes" id="UP000281553">
    <property type="component" value="Unassembled WGS sequence"/>
</dbReference>
<accession>A0A3P7LUK2</accession>
<dbReference type="PANTHER" id="PTHR47979">
    <property type="entry name" value="DRAB11-RELATED"/>
    <property type="match status" value="1"/>
</dbReference>